<dbReference type="NCBIfam" id="NF007236">
    <property type="entry name" value="PRK09665.1"/>
    <property type="match status" value="1"/>
</dbReference>
<organism evidence="2 3">
    <name type="scientific">Orbus hercynius</name>
    <dbReference type="NCBI Taxonomy" id="593135"/>
    <lineage>
        <taxon>Bacteria</taxon>
        <taxon>Pseudomonadati</taxon>
        <taxon>Pseudomonadota</taxon>
        <taxon>Gammaproteobacteria</taxon>
        <taxon>Orbales</taxon>
        <taxon>Orbaceae</taxon>
        <taxon>Orbus</taxon>
    </lineage>
</organism>
<dbReference type="EMBL" id="RBWY01000004">
    <property type="protein sequence ID" value="RKS84787.1"/>
    <property type="molecule type" value="Genomic_DNA"/>
</dbReference>
<evidence type="ECO:0000313" key="3">
    <source>
        <dbReference type="Proteomes" id="UP000278542"/>
    </source>
</evidence>
<dbReference type="Gene3D" id="3.40.930.10">
    <property type="entry name" value="Mannitol-specific EII, Chain A"/>
    <property type="match status" value="1"/>
</dbReference>
<dbReference type="AlphaFoldDB" id="A0A495RBC3"/>
<dbReference type="PROSITE" id="PS51094">
    <property type="entry name" value="PTS_EIIA_TYPE_2"/>
    <property type="match status" value="1"/>
</dbReference>
<gene>
    <name evidence="2" type="ORF">DES39_2003</name>
</gene>
<dbReference type="CDD" id="cd00211">
    <property type="entry name" value="PTS_IIA_fru"/>
    <property type="match status" value="1"/>
</dbReference>
<evidence type="ECO:0000313" key="2">
    <source>
        <dbReference type="EMBL" id="RKS84787.1"/>
    </source>
</evidence>
<dbReference type="GO" id="GO:0030295">
    <property type="term" value="F:protein kinase activator activity"/>
    <property type="evidence" value="ECO:0007669"/>
    <property type="project" value="TreeGrafter"/>
</dbReference>
<comment type="caution">
    <text evidence="2">The sequence shown here is derived from an EMBL/GenBank/DDBJ whole genome shotgun (WGS) entry which is preliminary data.</text>
</comment>
<dbReference type="RefSeq" id="WP_170143392.1">
    <property type="nucleotide sequence ID" value="NZ_RBWY01000004.1"/>
</dbReference>
<keyword evidence="3" id="KW-1185">Reference proteome</keyword>
<proteinExistence type="predicted"/>
<dbReference type="PANTHER" id="PTHR47738">
    <property type="entry name" value="PTS SYSTEM FRUCTOSE-LIKE EIIA COMPONENT-RELATED"/>
    <property type="match status" value="1"/>
</dbReference>
<dbReference type="InterPro" id="IPR002178">
    <property type="entry name" value="PTS_EIIA_type-2_dom"/>
</dbReference>
<accession>A0A495RBC3</accession>
<feature type="domain" description="PTS EIIA type-2" evidence="1">
    <location>
        <begin position="1"/>
        <end position="146"/>
    </location>
</feature>
<protein>
    <submittedName>
        <fullName evidence="2">PTS system galactitol-specific EIIA component (Gat family)</fullName>
    </submittedName>
</protein>
<dbReference type="Pfam" id="PF00359">
    <property type="entry name" value="PTS_EIIA_2"/>
    <property type="match status" value="1"/>
</dbReference>
<dbReference type="InterPro" id="IPR016152">
    <property type="entry name" value="PTrfase/Anion_transptr"/>
</dbReference>
<dbReference type="SUPFAM" id="SSF55804">
    <property type="entry name" value="Phoshotransferase/anion transport protein"/>
    <property type="match status" value="1"/>
</dbReference>
<dbReference type="InterPro" id="IPR051541">
    <property type="entry name" value="PTS_SugarTrans_NitroReg"/>
</dbReference>
<sequence>MNKSKLLISDGLSFDNNEQVLTHISQTLIDKQIVAASHLNALQDREKIFPTGIAFADYAVAIPHCEAEHALAPAIYLLRLKNSVAFNRADDDSMVDVNLVMGLVVTDPADQLTLLRTLFTRLQDKVFYEFLLNSSSDEIHARFNQDIFSQA</sequence>
<evidence type="ECO:0000259" key="1">
    <source>
        <dbReference type="PROSITE" id="PS51094"/>
    </source>
</evidence>
<dbReference type="Proteomes" id="UP000278542">
    <property type="component" value="Unassembled WGS sequence"/>
</dbReference>
<reference evidence="2 3" key="1">
    <citation type="submission" date="2018-10" db="EMBL/GenBank/DDBJ databases">
        <title>Genomic Encyclopedia of Type Strains, Phase IV (KMG-IV): sequencing the most valuable type-strain genomes for metagenomic binning, comparative biology and taxonomic classification.</title>
        <authorList>
            <person name="Goeker M."/>
        </authorList>
    </citation>
    <scope>NUCLEOTIDE SEQUENCE [LARGE SCALE GENOMIC DNA]</scope>
    <source>
        <strain evidence="2 3">DSM 22228</strain>
    </source>
</reference>
<name>A0A495RBC3_9GAMM</name>
<dbReference type="PANTHER" id="PTHR47738:SF4">
    <property type="entry name" value="PTS SYSTEM GALACTITOL-SPECIFIC EIIA COMPONENT"/>
    <property type="match status" value="1"/>
</dbReference>